<keyword evidence="4" id="KW-0539">Nucleus</keyword>
<evidence type="ECO:0000256" key="2">
    <source>
        <dbReference type="ARBA" id="ARBA00023015"/>
    </source>
</evidence>
<feature type="transmembrane region" description="Helical" evidence="6">
    <location>
        <begin position="544"/>
        <end position="563"/>
    </location>
</feature>
<keyword evidence="3" id="KW-0804">Transcription</keyword>
<evidence type="ECO:0000256" key="5">
    <source>
        <dbReference type="SAM" id="MobiDB-lite"/>
    </source>
</evidence>
<dbReference type="InterPro" id="IPR036864">
    <property type="entry name" value="Zn2-C6_fun-type_DNA-bd_sf"/>
</dbReference>
<dbReference type="AlphaFoldDB" id="A0AAJ0FZ47"/>
<dbReference type="Gene3D" id="4.10.240.10">
    <property type="entry name" value="Zn(2)-C6 fungal-type DNA-binding domain"/>
    <property type="match status" value="1"/>
</dbReference>
<accession>A0AAJ0FZ47</accession>
<feature type="region of interest" description="Disordered" evidence="5">
    <location>
        <begin position="61"/>
        <end position="112"/>
    </location>
</feature>
<sequence>MEDDIGGHSAGDLGPTRYDLGPARYVRSRIGNACDGCKARKVKCDGKLPCGYCAGRQRPQACQYSPQRRRRPARQKAVHNGSDNGVRTTTSRDNGAEDENRQNMSTTTTPRVSSVSIVADGSAVENAVVEPAAEDDTDVPREARLLFDGEGKLIFIGDCAPLSFFQSVRQLVTSRVGNHAFAPESSRYSVLENLPAGYSTRERRNGDLGSIPDLRGIHFQGIIQNYHMATAGMVDLFDNSKLLDNLLLWANQTHKPDDLASVVNYLVLAIGILKDNEALSQEYFEYARGKAYNTLSGNLSVGTVQAYILITVYMLCSCQINGAFLFFGIAARAAYSIGIHRTEVNARFGTDVHRQRDRLWKSVRTVDLFLSISMGRPPSASDVDCTVPYRNVDANGDEVLDLLNASVQILLITERIVVEIFSRRKISLQLTEGISHQLRDWSARWLQQLKDVMARTDLRSNAEIAGACQVLSSYYYAVMLVSRPFLMFELVRRLSDNPAMSSRSSLTSGKSKLADACIDAASLMVDPILDLIDRGVLNGRAPLMVSWLFASSLVLGVGLLGGFGRILEKYCRMSIQALDHFAKTDGHATQYSLIAQSLLTTALEYLEQRELQERLRRTENSSQLFGLVPSDTRATPGESTPGRGMRHQSGRSPVSASFRHRESLDRSFLQHQGLQGVPSPRLAEIDSAFLGLTESLMQTPDSNYWNGNDGTDVDAGSALNLFPLLESGGGIDLAHFF</sequence>
<feature type="compositionally biased region" description="Polar residues" evidence="5">
    <location>
        <begin position="81"/>
        <end position="93"/>
    </location>
</feature>
<evidence type="ECO:0000256" key="4">
    <source>
        <dbReference type="ARBA" id="ARBA00023242"/>
    </source>
</evidence>
<feature type="compositionally biased region" description="Basic residues" evidence="5">
    <location>
        <begin position="67"/>
        <end position="77"/>
    </location>
</feature>
<dbReference type="GO" id="GO:0000978">
    <property type="term" value="F:RNA polymerase II cis-regulatory region sequence-specific DNA binding"/>
    <property type="evidence" value="ECO:0007669"/>
    <property type="project" value="TreeGrafter"/>
</dbReference>
<keyword evidence="1" id="KW-0479">Metal-binding</keyword>
<dbReference type="SMART" id="SM00906">
    <property type="entry name" value="Fungal_trans"/>
    <property type="match status" value="1"/>
</dbReference>
<dbReference type="SMART" id="SM00066">
    <property type="entry name" value="GAL4"/>
    <property type="match status" value="1"/>
</dbReference>
<keyword evidence="9" id="KW-1185">Reference proteome</keyword>
<gene>
    <name evidence="8" type="ORF">QQS21_005340</name>
</gene>
<evidence type="ECO:0000313" key="8">
    <source>
        <dbReference type="EMBL" id="KAK2599956.1"/>
    </source>
</evidence>
<evidence type="ECO:0000313" key="9">
    <source>
        <dbReference type="Proteomes" id="UP001251528"/>
    </source>
</evidence>
<evidence type="ECO:0000256" key="3">
    <source>
        <dbReference type="ARBA" id="ARBA00023163"/>
    </source>
</evidence>
<dbReference type="GO" id="GO:0000435">
    <property type="term" value="P:positive regulation of transcription from RNA polymerase II promoter by galactose"/>
    <property type="evidence" value="ECO:0007669"/>
    <property type="project" value="TreeGrafter"/>
</dbReference>
<feature type="domain" description="Zn(2)-C6 fungal-type" evidence="7">
    <location>
        <begin position="33"/>
        <end position="64"/>
    </location>
</feature>
<organism evidence="8 9">
    <name type="scientific">Conoideocrella luteorostrata</name>
    <dbReference type="NCBI Taxonomy" id="1105319"/>
    <lineage>
        <taxon>Eukaryota</taxon>
        <taxon>Fungi</taxon>
        <taxon>Dikarya</taxon>
        <taxon>Ascomycota</taxon>
        <taxon>Pezizomycotina</taxon>
        <taxon>Sordariomycetes</taxon>
        <taxon>Hypocreomycetidae</taxon>
        <taxon>Hypocreales</taxon>
        <taxon>Clavicipitaceae</taxon>
        <taxon>Conoideocrella</taxon>
    </lineage>
</organism>
<dbReference type="PROSITE" id="PS50048">
    <property type="entry name" value="ZN2_CY6_FUNGAL_2"/>
    <property type="match status" value="1"/>
</dbReference>
<feature type="region of interest" description="Disordered" evidence="5">
    <location>
        <begin position="627"/>
        <end position="655"/>
    </location>
</feature>
<keyword evidence="6" id="KW-0472">Membrane</keyword>
<dbReference type="Proteomes" id="UP001251528">
    <property type="component" value="Unassembled WGS sequence"/>
</dbReference>
<evidence type="ECO:0000259" key="7">
    <source>
        <dbReference type="PROSITE" id="PS50048"/>
    </source>
</evidence>
<dbReference type="PANTHER" id="PTHR47424:SF9">
    <property type="entry name" value="TAH-2"/>
    <property type="match status" value="1"/>
</dbReference>
<evidence type="ECO:0000256" key="6">
    <source>
        <dbReference type="SAM" id="Phobius"/>
    </source>
</evidence>
<keyword evidence="6" id="KW-1133">Transmembrane helix</keyword>
<dbReference type="InterPro" id="IPR001138">
    <property type="entry name" value="Zn2Cys6_DnaBD"/>
</dbReference>
<keyword evidence="6" id="KW-0812">Transmembrane</keyword>
<dbReference type="SUPFAM" id="SSF57701">
    <property type="entry name" value="Zn2/Cys6 DNA-binding domain"/>
    <property type="match status" value="1"/>
</dbReference>
<dbReference type="Pfam" id="PF00172">
    <property type="entry name" value="Zn_clus"/>
    <property type="match status" value="1"/>
</dbReference>
<reference evidence="8" key="1">
    <citation type="submission" date="2023-06" db="EMBL/GenBank/DDBJ databases">
        <title>Conoideocrella luteorostrata (Hypocreales: Clavicipitaceae), a potential biocontrol fungus for elongate hemlock scale in United States Christmas tree production areas.</title>
        <authorList>
            <person name="Barrett H."/>
            <person name="Lovett B."/>
            <person name="Macias A.M."/>
            <person name="Stajich J.E."/>
            <person name="Kasson M.T."/>
        </authorList>
    </citation>
    <scope>NUCLEOTIDE SEQUENCE</scope>
    <source>
        <strain evidence="8">ARSEF 14590</strain>
    </source>
</reference>
<dbReference type="InterPro" id="IPR007219">
    <property type="entry name" value="XnlR_reg_dom"/>
</dbReference>
<dbReference type="PANTHER" id="PTHR47424">
    <property type="entry name" value="REGULATORY PROTEIN GAL4"/>
    <property type="match status" value="1"/>
</dbReference>
<dbReference type="GO" id="GO:0000981">
    <property type="term" value="F:DNA-binding transcription factor activity, RNA polymerase II-specific"/>
    <property type="evidence" value="ECO:0007669"/>
    <property type="project" value="InterPro"/>
</dbReference>
<comment type="caution">
    <text evidence="8">The sequence shown here is derived from an EMBL/GenBank/DDBJ whole genome shotgun (WGS) entry which is preliminary data.</text>
</comment>
<evidence type="ECO:0000256" key="1">
    <source>
        <dbReference type="ARBA" id="ARBA00022723"/>
    </source>
</evidence>
<dbReference type="CDD" id="cd12148">
    <property type="entry name" value="fungal_TF_MHR"/>
    <property type="match status" value="1"/>
</dbReference>
<dbReference type="GO" id="GO:0005634">
    <property type="term" value="C:nucleus"/>
    <property type="evidence" value="ECO:0007669"/>
    <property type="project" value="TreeGrafter"/>
</dbReference>
<keyword evidence="2" id="KW-0805">Transcription regulation</keyword>
<name>A0AAJ0FZ47_9HYPO</name>
<proteinExistence type="predicted"/>
<dbReference type="GO" id="GO:0006351">
    <property type="term" value="P:DNA-templated transcription"/>
    <property type="evidence" value="ECO:0007669"/>
    <property type="project" value="InterPro"/>
</dbReference>
<dbReference type="GO" id="GO:0008270">
    <property type="term" value="F:zinc ion binding"/>
    <property type="evidence" value="ECO:0007669"/>
    <property type="project" value="InterPro"/>
</dbReference>
<protein>
    <recommendedName>
        <fullName evidence="7">Zn(2)-C6 fungal-type domain-containing protein</fullName>
    </recommendedName>
</protein>
<dbReference type="Pfam" id="PF04082">
    <property type="entry name" value="Fungal_trans"/>
    <property type="match status" value="1"/>
</dbReference>
<dbReference type="EMBL" id="JASWJB010000087">
    <property type="protein sequence ID" value="KAK2599956.1"/>
    <property type="molecule type" value="Genomic_DNA"/>
</dbReference>
<dbReference type="CDD" id="cd00067">
    <property type="entry name" value="GAL4"/>
    <property type="match status" value="1"/>
</dbReference>
<dbReference type="InterPro" id="IPR051127">
    <property type="entry name" value="Fungal_SecMet_Regulators"/>
</dbReference>
<dbReference type="PROSITE" id="PS00463">
    <property type="entry name" value="ZN2_CY6_FUNGAL_1"/>
    <property type="match status" value="1"/>
</dbReference>